<sequence length="465" mass="50790">MRMIAFAAMFLLANLFGSPAHAQTTSYYYGPPFYDDYAYWSKPRFSTVTEDLTAWWAEYQRDWAYAFPGCSYTTQYYADGSTTGKFAFFLLHGTCGGGGHVYGTRYDYAPEKNLGPEQCKATTHCGNPINVAIGNKYQKEDDIVDVGLLGFSRHYNSHPGAPASAFGSNWTHTYSRNVEFLGTGVSAMAYVQRPDGSRVAFRLSNGVFLPDADVISQLIRQVDDAGVLIGWTYVPTDLRESEEFNAKGQLVRIKRLDGRSVQLNYSADQSLLSVVGEDSRGIYFEYDASKRISRINGAGGAYVSYTYDALGRLGQAAYSGATSRNYLYNESANTSGANLPSALTGIADESGQRYATFKYRTDGRALSTEHAGGVDKFSALYNSNGSVVVSTPAGESQTRSFVTPLGVRKASSVIEQCAGCTTRSTGYTYDAKGRPDVVTDPKGVTTDYDYDAKGRLVQQVEAVNN</sequence>
<organism evidence="3 4">
    <name type="scientific">Lysobacter niastensis</name>
    <dbReference type="NCBI Taxonomy" id="380629"/>
    <lineage>
        <taxon>Bacteria</taxon>
        <taxon>Pseudomonadati</taxon>
        <taxon>Pseudomonadota</taxon>
        <taxon>Gammaproteobacteria</taxon>
        <taxon>Lysobacterales</taxon>
        <taxon>Lysobacteraceae</taxon>
        <taxon>Lysobacter</taxon>
    </lineage>
</organism>
<dbReference type="InterPro" id="IPR006530">
    <property type="entry name" value="YD"/>
</dbReference>
<dbReference type="PANTHER" id="PTHR32305:SF15">
    <property type="entry name" value="PROTEIN RHSA-RELATED"/>
    <property type="match status" value="1"/>
</dbReference>
<evidence type="ECO:0000313" key="4">
    <source>
        <dbReference type="Proteomes" id="UP001251524"/>
    </source>
</evidence>
<dbReference type="PANTHER" id="PTHR32305">
    <property type="match status" value="1"/>
</dbReference>
<accession>A0ABU1WEY3</accession>
<dbReference type="Gene3D" id="2.180.10.10">
    <property type="entry name" value="RHS repeat-associated core"/>
    <property type="match status" value="1"/>
</dbReference>
<dbReference type="RefSeq" id="WP_310064394.1">
    <property type="nucleotide sequence ID" value="NZ_JAVDVY010000003.1"/>
</dbReference>
<proteinExistence type="predicted"/>
<reference evidence="3 4" key="1">
    <citation type="submission" date="2023-07" db="EMBL/GenBank/DDBJ databases">
        <title>Sorghum-associated microbial communities from plants grown in Nebraska, USA.</title>
        <authorList>
            <person name="Schachtman D."/>
        </authorList>
    </citation>
    <scope>NUCLEOTIDE SEQUENCE [LARGE SCALE GENOMIC DNA]</scope>
    <source>
        <strain evidence="3 4">BE198</strain>
    </source>
</reference>
<keyword evidence="4" id="KW-1185">Reference proteome</keyword>
<dbReference type="InterPro" id="IPR031325">
    <property type="entry name" value="RHS_repeat"/>
</dbReference>
<evidence type="ECO:0000256" key="1">
    <source>
        <dbReference type="SAM" id="SignalP"/>
    </source>
</evidence>
<dbReference type="Pfam" id="PF05593">
    <property type="entry name" value="RHS_repeat"/>
    <property type="match status" value="2"/>
</dbReference>
<dbReference type="Proteomes" id="UP001251524">
    <property type="component" value="Unassembled WGS sequence"/>
</dbReference>
<feature type="signal peptide" evidence="1">
    <location>
        <begin position="1"/>
        <end position="22"/>
    </location>
</feature>
<feature type="chain" id="PRO_5045174343" evidence="1">
    <location>
        <begin position="23"/>
        <end position="465"/>
    </location>
</feature>
<feature type="domain" description="DUF6531" evidence="2">
    <location>
        <begin position="126"/>
        <end position="201"/>
    </location>
</feature>
<comment type="caution">
    <text evidence="3">The sequence shown here is derived from an EMBL/GenBank/DDBJ whole genome shotgun (WGS) entry which is preliminary data.</text>
</comment>
<gene>
    <name evidence="3" type="ORF">J2X06_003379</name>
</gene>
<dbReference type="Pfam" id="PF20148">
    <property type="entry name" value="DUF6531"/>
    <property type="match status" value="1"/>
</dbReference>
<dbReference type="InterPro" id="IPR045351">
    <property type="entry name" value="DUF6531"/>
</dbReference>
<name>A0ABU1WEY3_9GAMM</name>
<dbReference type="NCBIfam" id="TIGR01643">
    <property type="entry name" value="YD_repeat_2x"/>
    <property type="match status" value="1"/>
</dbReference>
<evidence type="ECO:0000313" key="3">
    <source>
        <dbReference type="EMBL" id="MDR7136161.1"/>
    </source>
</evidence>
<dbReference type="EMBL" id="JAVDVY010000003">
    <property type="protein sequence ID" value="MDR7136161.1"/>
    <property type="molecule type" value="Genomic_DNA"/>
</dbReference>
<evidence type="ECO:0000259" key="2">
    <source>
        <dbReference type="Pfam" id="PF20148"/>
    </source>
</evidence>
<protein>
    <submittedName>
        <fullName evidence="3">YD repeat-containing protein</fullName>
    </submittedName>
</protein>
<keyword evidence="1" id="KW-0732">Signal</keyword>
<dbReference type="InterPro" id="IPR050708">
    <property type="entry name" value="T6SS_VgrG/RHS"/>
</dbReference>